<name>A0ABS0II24_9BACT</name>
<evidence type="ECO:0000313" key="1">
    <source>
        <dbReference type="EMBL" id="MBF9237455.1"/>
    </source>
</evidence>
<evidence type="ECO:0000313" key="2">
    <source>
        <dbReference type="Proteomes" id="UP000597617"/>
    </source>
</evidence>
<comment type="caution">
    <text evidence="1">The sequence shown here is derived from an EMBL/GenBank/DDBJ whole genome shotgun (WGS) entry which is preliminary data.</text>
</comment>
<dbReference type="Proteomes" id="UP000597617">
    <property type="component" value="Unassembled WGS sequence"/>
</dbReference>
<dbReference type="EMBL" id="JADQDQ010000003">
    <property type="protein sequence ID" value="MBF9237455.1"/>
    <property type="molecule type" value="Genomic_DNA"/>
</dbReference>
<gene>
    <name evidence="1" type="ORF">I2I05_08595</name>
</gene>
<accession>A0ABS0II24</accession>
<dbReference type="RefSeq" id="WP_196281827.1">
    <property type="nucleotide sequence ID" value="NZ_JADQDQ010000003.1"/>
</dbReference>
<proteinExistence type="predicted"/>
<reference evidence="1 2" key="1">
    <citation type="submission" date="2020-11" db="EMBL/GenBank/DDBJ databases">
        <authorList>
            <person name="Kim M.K."/>
        </authorList>
    </citation>
    <scope>NUCLEOTIDE SEQUENCE [LARGE SCALE GENOMIC DNA]</scope>
    <source>
        <strain evidence="1 2">BT683</strain>
    </source>
</reference>
<keyword evidence="2" id="KW-1185">Reference proteome</keyword>
<sequence>MNDTNTPYAQRIQPLRRLYERILNICGKHVAVASIASGDQTMFTGEDTAYPCAYLETIADATEGESKGFETYGVVLNILDLLPANATEIQTIELFDRCKQVLDEIKMYLEQKHVFGTKNVGPAQYLLFTDGDVARVRAEFSVTVEKLITDRPDLSLIFRD</sequence>
<organism evidence="1 2">
    <name type="scientific">Hymenobacter jeongseonensis</name>
    <dbReference type="NCBI Taxonomy" id="2791027"/>
    <lineage>
        <taxon>Bacteria</taxon>
        <taxon>Pseudomonadati</taxon>
        <taxon>Bacteroidota</taxon>
        <taxon>Cytophagia</taxon>
        <taxon>Cytophagales</taxon>
        <taxon>Hymenobacteraceae</taxon>
        <taxon>Hymenobacter</taxon>
    </lineage>
</organism>
<protein>
    <submittedName>
        <fullName evidence="1">Uncharacterized protein</fullName>
    </submittedName>
</protein>